<keyword evidence="3" id="KW-1185">Reference proteome</keyword>
<dbReference type="PANTHER" id="PTHR47349:SF1">
    <property type="entry name" value="AER328WP"/>
    <property type="match status" value="1"/>
</dbReference>
<organism evidence="2 3">
    <name type="scientific">Terfezia boudieri ATCC MYA-4762</name>
    <dbReference type="NCBI Taxonomy" id="1051890"/>
    <lineage>
        <taxon>Eukaryota</taxon>
        <taxon>Fungi</taxon>
        <taxon>Dikarya</taxon>
        <taxon>Ascomycota</taxon>
        <taxon>Pezizomycotina</taxon>
        <taxon>Pezizomycetes</taxon>
        <taxon>Pezizales</taxon>
        <taxon>Pezizaceae</taxon>
        <taxon>Terfezia</taxon>
    </lineage>
</organism>
<evidence type="ECO:0000313" key="3">
    <source>
        <dbReference type="Proteomes" id="UP000267821"/>
    </source>
</evidence>
<dbReference type="InterPro" id="IPR029058">
    <property type="entry name" value="AB_hydrolase_fold"/>
</dbReference>
<proteinExistence type="predicted"/>
<dbReference type="Proteomes" id="UP000267821">
    <property type="component" value="Unassembled WGS sequence"/>
</dbReference>
<name>A0A3N4LT43_9PEZI</name>
<dbReference type="InterPro" id="IPR058933">
    <property type="entry name" value="YMC020W-like_ab_hydrolase"/>
</dbReference>
<feature type="domain" description="YMC020W-like alpha/beta hydrolase" evidence="1">
    <location>
        <begin position="25"/>
        <end position="377"/>
    </location>
</feature>
<dbReference type="InterPro" id="IPR058934">
    <property type="entry name" value="YMC020W-like"/>
</dbReference>
<accession>A0A3N4LT43</accession>
<dbReference type="Pfam" id="PF26147">
    <property type="entry name" value="AB_HYDROLASE_YMC0-YMC35"/>
    <property type="match status" value="1"/>
</dbReference>
<protein>
    <recommendedName>
        <fullName evidence="1">YMC020W-like alpha/beta hydrolase domain-containing protein</fullName>
    </recommendedName>
</protein>
<reference evidence="2 3" key="1">
    <citation type="journal article" date="2018" name="Nat. Ecol. Evol.">
        <title>Pezizomycetes genomes reveal the molecular basis of ectomycorrhizal truffle lifestyle.</title>
        <authorList>
            <person name="Murat C."/>
            <person name="Payen T."/>
            <person name="Noel B."/>
            <person name="Kuo A."/>
            <person name="Morin E."/>
            <person name="Chen J."/>
            <person name="Kohler A."/>
            <person name="Krizsan K."/>
            <person name="Balestrini R."/>
            <person name="Da Silva C."/>
            <person name="Montanini B."/>
            <person name="Hainaut M."/>
            <person name="Levati E."/>
            <person name="Barry K.W."/>
            <person name="Belfiori B."/>
            <person name="Cichocki N."/>
            <person name="Clum A."/>
            <person name="Dockter R.B."/>
            <person name="Fauchery L."/>
            <person name="Guy J."/>
            <person name="Iotti M."/>
            <person name="Le Tacon F."/>
            <person name="Lindquist E.A."/>
            <person name="Lipzen A."/>
            <person name="Malagnac F."/>
            <person name="Mello A."/>
            <person name="Molinier V."/>
            <person name="Miyauchi S."/>
            <person name="Poulain J."/>
            <person name="Riccioni C."/>
            <person name="Rubini A."/>
            <person name="Sitrit Y."/>
            <person name="Splivallo R."/>
            <person name="Traeger S."/>
            <person name="Wang M."/>
            <person name="Zifcakova L."/>
            <person name="Wipf D."/>
            <person name="Zambonelli A."/>
            <person name="Paolocci F."/>
            <person name="Nowrousian M."/>
            <person name="Ottonello S."/>
            <person name="Baldrian P."/>
            <person name="Spatafora J.W."/>
            <person name="Henrissat B."/>
            <person name="Nagy L.G."/>
            <person name="Aury J.M."/>
            <person name="Wincker P."/>
            <person name="Grigoriev I.V."/>
            <person name="Bonfante P."/>
            <person name="Martin F.M."/>
        </authorList>
    </citation>
    <scope>NUCLEOTIDE SEQUENCE [LARGE SCALE GENOMIC DNA]</scope>
    <source>
        <strain evidence="2 3">ATCC MYA-4762</strain>
    </source>
</reference>
<gene>
    <name evidence="2" type="ORF">L211DRAFT_784634</name>
</gene>
<dbReference type="EMBL" id="ML121540">
    <property type="protein sequence ID" value="RPB24858.1"/>
    <property type="molecule type" value="Genomic_DNA"/>
</dbReference>
<sequence>MKVPPPIPTPSQAKLQRICPPNHVFPDFDSCYNLVESPPLFCKLTRLFKKPAQTPKAHLFRAHGPRRVKKAVAIGVHGFFPMRFVRTVLGEPTGTSVRFAQSAAAAIKRWAEQNGIEIEVETVALEGEGKVADRVEMLWKLLEKWMDHVKNADFVMIGAHSQGVVVGLQLLARMIEQGWVDSARVGVAAMAGINLGPFYHLPTSILTGSAKELFEFQRPESAVSKKYIQALRVVLAHDVRIVFVGSIDDQLVPLESSTFTNIHHPYIYRAVFVDGRVHAPNFLSHLVGFAMKLRNLGISDHGLIRQLSTPLAGSLYGGEGHSRIYDDDRVYDLTVRHALETTDSPGVPLRVDSFELPTTNNNPFFLPWAMRGLLEEHLVRTKLEQEKNNLLQQFDDWKPTSKVLKDVKFRLEGINQTRPKL</sequence>
<dbReference type="PANTHER" id="PTHR47349">
    <property type="entry name" value="CHROMOSOME 8, WHOLE GENOME SHOTGUN SEQUENCE"/>
    <property type="match status" value="1"/>
</dbReference>
<dbReference type="OrthoDB" id="5598028at2759"/>
<evidence type="ECO:0000313" key="2">
    <source>
        <dbReference type="EMBL" id="RPB24858.1"/>
    </source>
</evidence>
<dbReference type="FunCoup" id="A0A3N4LT43">
    <property type="interactions" value="69"/>
</dbReference>
<dbReference type="AlphaFoldDB" id="A0A3N4LT43"/>
<evidence type="ECO:0000259" key="1">
    <source>
        <dbReference type="Pfam" id="PF26147"/>
    </source>
</evidence>
<dbReference type="SUPFAM" id="SSF53474">
    <property type="entry name" value="alpha/beta-Hydrolases"/>
    <property type="match status" value="1"/>
</dbReference>
<dbReference type="InParanoid" id="A0A3N4LT43"/>